<feature type="compositionally biased region" description="Basic and acidic residues" evidence="1">
    <location>
        <begin position="1"/>
        <end position="23"/>
    </location>
</feature>
<reference evidence="3" key="1">
    <citation type="submission" date="2021-01" db="EMBL/GenBank/DDBJ databases">
        <authorList>
            <person name="Corre E."/>
            <person name="Pelletier E."/>
            <person name="Niang G."/>
            <person name="Scheremetjew M."/>
            <person name="Finn R."/>
            <person name="Kale V."/>
            <person name="Holt S."/>
            <person name="Cochrane G."/>
            <person name="Meng A."/>
            <person name="Brown T."/>
            <person name="Cohen L."/>
        </authorList>
    </citation>
    <scope>NUCLEOTIDE SEQUENCE</scope>
    <source>
        <strain evidence="3">B650</strain>
    </source>
</reference>
<accession>A0A7S2KZ21</accession>
<evidence type="ECO:0000313" key="3">
    <source>
        <dbReference type="EMBL" id="CAD9591022.1"/>
    </source>
</evidence>
<name>A0A7S2KZ21_9STRA</name>
<feature type="region of interest" description="Disordered" evidence="1">
    <location>
        <begin position="262"/>
        <end position="291"/>
    </location>
</feature>
<keyword evidence="2" id="KW-0812">Transmembrane</keyword>
<feature type="compositionally biased region" description="Acidic residues" evidence="1">
    <location>
        <begin position="24"/>
        <end position="39"/>
    </location>
</feature>
<organism evidence="3">
    <name type="scientific">Leptocylindrus danicus</name>
    <dbReference type="NCBI Taxonomy" id="163516"/>
    <lineage>
        <taxon>Eukaryota</taxon>
        <taxon>Sar</taxon>
        <taxon>Stramenopiles</taxon>
        <taxon>Ochrophyta</taxon>
        <taxon>Bacillariophyta</taxon>
        <taxon>Coscinodiscophyceae</taxon>
        <taxon>Chaetocerotophycidae</taxon>
        <taxon>Leptocylindrales</taxon>
        <taxon>Leptocylindraceae</taxon>
        <taxon>Leptocylindrus</taxon>
    </lineage>
</organism>
<feature type="transmembrane region" description="Helical" evidence="2">
    <location>
        <begin position="93"/>
        <end position="114"/>
    </location>
</feature>
<protein>
    <submittedName>
        <fullName evidence="3">Uncharacterized protein</fullName>
    </submittedName>
</protein>
<dbReference type="AlphaFoldDB" id="A0A7S2KZ21"/>
<evidence type="ECO:0000256" key="2">
    <source>
        <dbReference type="SAM" id="Phobius"/>
    </source>
</evidence>
<keyword evidence="2" id="KW-1133">Transmembrane helix</keyword>
<keyword evidence="2" id="KW-0472">Membrane</keyword>
<proteinExistence type="predicted"/>
<gene>
    <name evidence="3" type="ORF">LDAN0321_LOCUS13408</name>
</gene>
<evidence type="ECO:0000256" key="1">
    <source>
        <dbReference type="SAM" id="MobiDB-lite"/>
    </source>
</evidence>
<feature type="compositionally biased region" description="Basic and acidic residues" evidence="1">
    <location>
        <begin position="264"/>
        <end position="275"/>
    </location>
</feature>
<feature type="region of interest" description="Disordered" evidence="1">
    <location>
        <begin position="1"/>
        <end position="85"/>
    </location>
</feature>
<sequence length="291" mass="33121">MARGAEAKQRRKEAKKEARAAEREEVDSDDDDSTEEEFDTSGAAAGDEVDVTAALEETKKKKKKKAKKEKKAAAAAAPMQVPRAPKKEGIKTLPLVMLILMTGTTLIPALLYAGDWLGAFLQKQHIMGNIGFRLGVGPSPKKRVISFYEKHDPSKLSQVNSIMSKHYGEYPKLVKRLERKYHDYGYFIDWEKDEAPMKLAKDQLMVTYDWFGDQFATHAPRPVKNAYRNAKANITNLYTKGRKIWRKKIWPVLEPYFGVPDAKAAADQKRKDARSSRSGQKRRKSQEFRED</sequence>
<dbReference type="EMBL" id="HBGY01021322">
    <property type="protein sequence ID" value="CAD9591022.1"/>
    <property type="molecule type" value="Transcribed_RNA"/>
</dbReference>
<feature type="compositionally biased region" description="Basic residues" evidence="1">
    <location>
        <begin position="60"/>
        <end position="70"/>
    </location>
</feature>